<evidence type="ECO:0000313" key="5">
    <source>
        <dbReference type="Proteomes" id="UP000000267"/>
    </source>
</evidence>
<dbReference type="eggNOG" id="ENOG502R3P5">
    <property type="taxonomic scope" value="Eukaryota"/>
</dbReference>
<feature type="compositionally biased region" description="Polar residues" evidence="2">
    <location>
        <begin position="344"/>
        <end position="376"/>
    </location>
</feature>
<organism evidence="5">
    <name type="scientific">Vanderwaltozyma polyspora (strain ATCC 22028 / DSM 70294 / BCRC 21397 / CBS 2163 / NBRC 10782 / NRRL Y-8283 / UCD 57-17)</name>
    <name type="common">Kluyveromyces polysporus</name>
    <dbReference type="NCBI Taxonomy" id="436907"/>
    <lineage>
        <taxon>Eukaryota</taxon>
        <taxon>Fungi</taxon>
        <taxon>Dikarya</taxon>
        <taxon>Ascomycota</taxon>
        <taxon>Saccharomycotina</taxon>
        <taxon>Saccharomycetes</taxon>
        <taxon>Saccharomycetales</taxon>
        <taxon>Saccharomycetaceae</taxon>
        <taxon>Vanderwaltozyma</taxon>
    </lineage>
</organism>
<dbReference type="OMA" id="WKNLDRI"/>
<evidence type="ECO:0000313" key="4">
    <source>
        <dbReference type="EMBL" id="EDO16441.1"/>
    </source>
</evidence>
<evidence type="ECO:0000256" key="3">
    <source>
        <dbReference type="SAM" id="Phobius"/>
    </source>
</evidence>
<keyword evidence="1" id="KW-0175">Coiled coil</keyword>
<keyword evidence="3" id="KW-0472">Membrane</keyword>
<protein>
    <submittedName>
        <fullName evidence="4">Uncharacterized protein</fullName>
    </submittedName>
</protein>
<dbReference type="GO" id="GO:0000398">
    <property type="term" value="P:mRNA splicing, via spliceosome"/>
    <property type="evidence" value="ECO:0007669"/>
    <property type="project" value="EnsemblFungi"/>
</dbReference>
<evidence type="ECO:0000256" key="1">
    <source>
        <dbReference type="SAM" id="Coils"/>
    </source>
</evidence>
<dbReference type="OrthoDB" id="4034976at2759"/>
<dbReference type="GeneID" id="5544633"/>
<accession>A7TMM7</accession>
<proteinExistence type="predicted"/>
<keyword evidence="3" id="KW-0812">Transmembrane</keyword>
<sequence>MPIKKRPRSGDGKASGSFKKPKKTYQVNEQFTSQDIWKSLDRIRKTHNNVDSIIPNSSLFVVFYPSFSKQEVESCVSALFEYIDSSKVKIHEVKNKDNIRFISITNFSILDCSLILTVLFIFKNKKWVAPNNYDYFQTLKDININGSFYIPNSTLYQSEEVIDPKLRKSSTPFVKSIIPRYQSMADFIECSISSTDQKSVSSFINEVTTFFSRLKYSKKVVTSRQFKESLEQHLQKFELQITEMFLKPFQLFDTESVTNNNSALIESSKNNLSKYIENLKNYNENTAITKREETASQVSTTKRTAKKQLMTNNFDQSKRNYTAASTVTTTIATNTTTSITTTTKNPVSRYSNNEYSPANNTTKNTTQGDQTSSHRPNFMTQEEIKDHCLATIKASIDLVKSKSPYQILRAYVKCPRQNYIDLIYQHLNELRSSTNCNIVILHLNNLHEAQPWFNSLDISKYTNFSQQPHQTTVRIISIGGVGEHILNALDQISNILN</sequence>
<dbReference type="KEGG" id="vpo:Kpol_1066p5"/>
<dbReference type="GO" id="GO:0003729">
    <property type="term" value="F:mRNA binding"/>
    <property type="evidence" value="ECO:0007669"/>
    <property type="project" value="EnsemblFungi"/>
</dbReference>
<dbReference type="STRING" id="436907.A7TMM7"/>
<dbReference type="InterPro" id="IPR043954">
    <property type="entry name" value="Snu56_snRNP"/>
</dbReference>
<dbReference type="HOGENOM" id="CLU_554561_0_0_1"/>
<dbReference type="Proteomes" id="UP000000267">
    <property type="component" value="Unassembled WGS sequence"/>
</dbReference>
<name>A7TMM7_VANPO</name>
<evidence type="ECO:0000256" key="2">
    <source>
        <dbReference type="SAM" id="MobiDB-lite"/>
    </source>
</evidence>
<dbReference type="InParanoid" id="A7TMM7"/>
<keyword evidence="3" id="KW-1133">Transmembrane helix</keyword>
<dbReference type="FunCoup" id="A7TMM7">
    <property type="interactions" value="186"/>
</dbReference>
<keyword evidence="5" id="KW-1185">Reference proteome</keyword>
<feature type="transmembrane region" description="Helical" evidence="3">
    <location>
        <begin position="99"/>
        <end position="122"/>
    </location>
</feature>
<dbReference type="EMBL" id="DS480424">
    <property type="protein sequence ID" value="EDO16441.1"/>
    <property type="molecule type" value="Genomic_DNA"/>
</dbReference>
<dbReference type="GO" id="GO:0005685">
    <property type="term" value="C:U1 snRNP"/>
    <property type="evidence" value="ECO:0007669"/>
    <property type="project" value="EnsemblFungi"/>
</dbReference>
<feature type="region of interest" description="Disordered" evidence="2">
    <location>
        <begin position="341"/>
        <end position="376"/>
    </location>
</feature>
<reference evidence="4 5" key="1">
    <citation type="journal article" date="2007" name="Proc. Natl. Acad. Sci. U.S.A.">
        <title>Independent sorting-out of thousands of duplicated gene pairs in two yeast species descended from a whole-genome duplication.</title>
        <authorList>
            <person name="Scannell D.R."/>
            <person name="Frank A.C."/>
            <person name="Conant G.C."/>
            <person name="Byrne K.P."/>
            <person name="Woolfit M."/>
            <person name="Wolfe K.H."/>
        </authorList>
    </citation>
    <scope>NUCLEOTIDE SEQUENCE [LARGE SCALE GENOMIC DNA]</scope>
    <source>
        <strain evidence="5">ATCC 22028 / DSM 70294 / BCRC 21397 / CBS 2163 / NBRC 10782 / NRRL Y-8283 / UCD 57-17</strain>
    </source>
</reference>
<dbReference type="AlphaFoldDB" id="A7TMM7"/>
<dbReference type="GO" id="GO:0071004">
    <property type="term" value="C:U2-type prespliceosome"/>
    <property type="evidence" value="ECO:0007669"/>
    <property type="project" value="EnsemblFungi"/>
</dbReference>
<dbReference type="Pfam" id="PF19097">
    <property type="entry name" value="Snu56_snRNP"/>
    <property type="match status" value="1"/>
</dbReference>
<gene>
    <name evidence="4" type="ORF">Kpol_1066p5</name>
</gene>
<dbReference type="GO" id="GO:0000243">
    <property type="term" value="C:commitment complex"/>
    <property type="evidence" value="ECO:0007669"/>
    <property type="project" value="EnsemblFungi"/>
</dbReference>
<feature type="region of interest" description="Disordered" evidence="2">
    <location>
        <begin position="1"/>
        <end position="22"/>
    </location>
</feature>
<dbReference type="PhylomeDB" id="A7TMM7"/>
<dbReference type="RefSeq" id="XP_001644299.1">
    <property type="nucleotide sequence ID" value="XM_001644249.1"/>
</dbReference>
<feature type="coiled-coil region" evidence="1">
    <location>
        <begin position="265"/>
        <end position="292"/>
    </location>
</feature>